<feature type="signal peptide" evidence="2">
    <location>
        <begin position="1"/>
        <end position="19"/>
    </location>
</feature>
<dbReference type="InterPro" id="IPR027385">
    <property type="entry name" value="Beta-barrel_OMP"/>
</dbReference>
<dbReference type="Gene3D" id="2.40.160.20">
    <property type="match status" value="1"/>
</dbReference>
<feature type="domain" description="Outer membrane protein beta-barrel" evidence="3">
    <location>
        <begin position="7"/>
        <end position="157"/>
    </location>
</feature>
<dbReference type="RefSeq" id="WP_130411697.1">
    <property type="nucleotide sequence ID" value="NZ_SHKX01000011.1"/>
</dbReference>
<keyword evidence="1 2" id="KW-0732">Signal</keyword>
<dbReference type="SUPFAM" id="SSF56925">
    <property type="entry name" value="OMPA-like"/>
    <property type="match status" value="1"/>
</dbReference>
<sequence length="175" mass="18820">MNRLTLAILAALGSVSSYALEKPYVGIDYQQATFDASQGGSAKPTMVRLRGGTEINPYFGLEAHLGFGVGDDSITSSGVTYNAKVNSYYALYLRPQLSLGEHASVYALLGGVYIDRTFASSNPALFPTIDEFMHNTSYGAGVDVNVYKGIRLNADFVSYTKQIDAVSVGIRIPLN</sequence>
<comment type="caution">
    <text evidence="4">The sequence shown here is derived from an EMBL/GenBank/DDBJ whole genome shotgun (WGS) entry which is preliminary data.</text>
</comment>
<evidence type="ECO:0000259" key="3">
    <source>
        <dbReference type="Pfam" id="PF13505"/>
    </source>
</evidence>
<evidence type="ECO:0000313" key="5">
    <source>
        <dbReference type="Proteomes" id="UP000292423"/>
    </source>
</evidence>
<dbReference type="Pfam" id="PF13505">
    <property type="entry name" value="OMP_b-brl"/>
    <property type="match status" value="1"/>
</dbReference>
<protein>
    <submittedName>
        <fullName evidence="4">Outer membrane protein with beta-barrel domain</fullName>
    </submittedName>
</protein>
<proteinExistence type="predicted"/>
<dbReference type="OrthoDB" id="6115907at2"/>
<dbReference type="AlphaFoldDB" id="A0A4Q7Z9N9"/>
<gene>
    <name evidence="4" type="ORF">EV700_1166</name>
</gene>
<name>A0A4Q7Z9N9_9GAMM</name>
<evidence type="ECO:0000256" key="2">
    <source>
        <dbReference type="SAM" id="SignalP"/>
    </source>
</evidence>
<dbReference type="EMBL" id="SHKX01000011">
    <property type="protein sequence ID" value="RZU46784.1"/>
    <property type="molecule type" value="Genomic_DNA"/>
</dbReference>
<feature type="chain" id="PRO_5020789638" evidence="2">
    <location>
        <begin position="20"/>
        <end position="175"/>
    </location>
</feature>
<organism evidence="4 5">
    <name type="scientific">Fluviicoccus keumensis</name>
    <dbReference type="NCBI Taxonomy" id="1435465"/>
    <lineage>
        <taxon>Bacteria</taxon>
        <taxon>Pseudomonadati</taxon>
        <taxon>Pseudomonadota</taxon>
        <taxon>Gammaproteobacteria</taxon>
        <taxon>Moraxellales</taxon>
        <taxon>Moraxellaceae</taxon>
        <taxon>Fluviicoccus</taxon>
    </lineage>
</organism>
<reference evidence="4 5" key="1">
    <citation type="submission" date="2019-02" db="EMBL/GenBank/DDBJ databases">
        <title>Genomic Encyclopedia of Type Strains, Phase IV (KMG-IV): sequencing the most valuable type-strain genomes for metagenomic binning, comparative biology and taxonomic classification.</title>
        <authorList>
            <person name="Goeker M."/>
        </authorList>
    </citation>
    <scope>NUCLEOTIDE SEQUENCE [LARGE SCALE GENOMIC DNA]</scope>
    <source>
        <strain evidence="4 5">DSM 105135</strain>
    </source>
</reference>
<evidence type="ECO:0000256" key="1">
    <source>
        <dbReference type="ARBA" id="ARBA00022729"/>
    </source>
</evidence>
<keyword evidence="5" id="KW-1185">Reference proteome</keyword>
<evidence type="ECO:0000313" key="4">
    <source>
        <dbReference type="EMBL" id="RZU46784.1"/>
    </source>
</evidence>
<dbReference type="Proteomes" id="UP000292423">
    <property type="component" value="Unassembled WGS sequence"/>
</dbReference>
<dbReference type="InterPro" id="IPR011250">
    <property type="entry name" value="OMP/PagP_B-barrel"/>
</dbReference>
<accession>A0A4Q7Z9N9</accession>